<dbReference type="Pfam" id="PF20649">
    <property type="entry name" value="COG5_C"/>
    <property type="match status" value="1"/>
</dbReference>
<keyword evidence="8" id="KW-1185">Reference proteome</keyword>
<comment type="subcellular location">
    <subcellularLocation>
        <location evidence="1">Golgi apparatus membrane</location>
        <topology evidence="1">Peripheral membrane protein</topology>
    </subcellularLocation>
</comment>
<keyword evidence="3" id="KW-0333">Golgi apparatus</keyword>
<organism evidence="7 8">
    <name type="scientific">Wickerhamomyces ciferrii (strain ATCC 14091 / BCRC 22168 / CBS 111 / JCM 3599 / NBRC 0793 / NRRL Y-1031 F-60-10)</name>
    <name type="common">Yeast</name>
    <name type="synonym">Pichia ciferrii</name>
    <dbReference type="NCBI Taxonomy" id="1206466"/>
    <lineage>
        <taxon>Eukaryota</taxon>
        <taxon>Fungi</taxon>
        <taxon>Dikarya</taxon>
        <taxon>Ascomycota</taxon>
        <taxon>Saccharomycotina</taxon>
        <taxon>Saccharomycetes</taxon>
        <taxon>Phaffomycetales</taxon>
        <taxon>Wickerhamomycetaceae</taxon>
        <taxon>Wickerhamomyces</taxon>
    </lineage>
</organism>
<keyword evidence="4" id="KW-0472">Membrane</keyword>
<dbReference type="Pfam" id="PF10392">
    <property type="entry name" value="COG5_N"/>
    <property type="match status" value="1"/>
</dbReference>
<dbReference type="InParanoid" id="K0KNA4"/>
<comment type="caution">
    <text evidence="7">The sequence shown here is derived from an EMBL/GenBank/DDBJ whole genome shotgun (WGS) entry which is preliminary data.</text>
</comment>
<dbReference type="InterPro" id="IPR048485">
    <property type="entry name" value="COG5_helical"/>
</dbReference>
<evidence type="ECO:0000313" key="8">
    <source>
        <dbReference type="Proteomes" id="UP000009328"/>
    </source>
</evidence>
<dbReference type="PANTHER" id="PTHR13228">
    <property type="entry name" value="CONSERVED OLIGOMERIC GOLGI COMPLEX COMPONENT 5"/>
    <property type="match status" value="1"/>
</dbReference>
<gene>
    <name evidence="7" type="primary">COG5</name>
    <name evidence="7" type="ORF">BN7_3225</name>
</gene>
<feature type="domain" description="Conserved oligomeric Golgi complex subunit 5 N-terminal" evidence="5">
    <location>
        <begin position="13"/>
        <end position="142"/>
    </location>
</feature>
<dbReference type="HOGENOM" id="CLU_060138_1_0_1"/>
<evidence type="ECO:0000256" key="3">
    <source>
        <dbReference type="ARBA" id="ARBA00023034"/>
    </source>
</evidence>
<dbReference type="PANTHER" id="PTHR13228:SF3">
    <property type="entry name" value="CONSERVED OLIGOMERIC GOLGI COMPLEX SUBUNIT 5"/>
    <property type="match status" value="1"/>
</dbReference>
<dbReference type="InterPro" id="IPR019465">
    <property type="entry name" value="Cog5"/>
</dbReference>
<evidence type="ECO:0000256" key="2">
    <source>
        <dbReference type="ARBA" id="ARBA00020974"/>
    </source>
</evidence>
<dbReference type="AlphaFoldDB" id="K0KNA4"/>
<dbReference type="GO" id="GO:0000139">
    <property type="term" value="C:Golgi membrane"/>
    <property type="evidence" value="ECO:0007669"/>
    <property type="project" value="UniProtKB-SubCell"/>
</dbReference>
<feature type="domain" description="Conserved oligomeric Golgi complex subunit 5 helical" evidence="6">
    <location>
        <begin position="182"/>
        <end position="367"/>
    </location>
</feature>
<evidence type="ECO:0000259" key="6">
    <source>
        <dbReference type="Pfam" id="PF20649"/>
    </source>
</evidence>
<dbReference type="GO" id="GO:0006891">
    <property type="term" value="P:intra-Golgi vesicle-mediated transport"/>
    <property type="evidence" value="ECO:0007669"/>
    <property type="project" value="InterPro"/>
</dbReference>
<dbReference type="STRING" id="1206466.K0KNA4"/>
<reference evidence="7 8" key="1">
    <citation type="journal article" date="2012" name="Eukaryot. Cell">
        <title>Draft genome sequence of Wickerhamomyces ciferrii NRRL Y-1031 F-60-10.</title>
        <authorList>
            <person name="Schneider J."/>
            <person name="Andrea H."/>
            <person name="Blom J."/>
            <person name="Jaenicke S."/>
            <person name="Ruckert C."/>
            <person name="Schorsch C."/>
            <person name="Szczepanowski R."/>
            <person name="Farwick M."/>
            <person name="Goesmann A."/>
            <person name="Puhler A."/>
            <person name="Schaffer S."/>
            <person name="Tauch A."/>
            <person name="Kohler T."/>
            <person name="Brinkrolf K."/>
        </authorList>
    </citation>
    <scope>NUCLEOTIDE SEQUENCE [LARGE SCALE GENOMIC DNA]</scope>
    <source>
        <strain evidence="8">ATCC 14091 / BCRC 22168 / CBS 111 / JCM 3599 / NBRC 0793 / NRRL Y-1031 F-60-10</strain>
    </source>
</reference>
<dbReference type="InterPro" id="IPR049176">
    <property type="entry name" value="COG5_N"/>
</dbReference>
<sequence>MEAENNDLSDYDTFLEKDFNSIGFANDLLLATNSDQNELDLSTSIKRVKFDINNIDLNLDKISAEDHEQLIEEIHKSNQSKELFQQLSTPLDHVNISYNRLEKDIIDPYKEATKIQDALKKLHSTSYLLRAVTYFLYLAQQIEELSTPDNFDSKINKNSGFLVKLAKYHHQLSAHFNKNTNLKSLRITREYDLIAQEKNNDLLRILKSQVKSINEISIKSKSEQELKDIFHAFVLSDRLVLYNTVYEFLNNNVTLSVNLLTRVLNSPRNIESALDEVAKKASLVNYIGETLDKIDLNEVSDNSSIKNSSKSVLNDLLNFLEMSNLLSIFWRDTAKKFEIKFKETMNRGGPVGKSLASYKEQIRASIVKKVTQSHSSIKKDGIEVRMMLNAVSSLDRK</sequence>
<evidence type="ECO:0000256" key="1">
    <source>
        <dbReference type="ARBA" id="ARBA00004395"/>
    </source>
</evidence>
<evidence type="ECO:0000259" key="5">
    <source>
        <dbReference type="Pfam" id="PF10392"/>
    </source>
</evidence>
<accession>K0KNA4</accession>
<proteinExistence type="predicted"/>
<evidence type="ECO:0000313" key="7">
    <source>
        <dbReference type="EMBL" id="CCH43672.1"/>
    </source>
</evidence>
<dbReference type="eggNOG" id="ENOG502QQP3">
    <property type="taxonomic scope" value="Eukaryota"/>
</dbReference>
<dbReference type="EMBL" id="CAIF01000087">
    <property type="protein sequence ID" value="CCH43672.1"/>
    <property type="molecule type" value="Genomic_DNA"/>
</dbReference>
<dbReference type="Proteomes" id="UP000009328">
    <property type="component" value="Unassembled WGS sequence"/>
</dbReference>
<evidence type="ECO:0000256" key="4">
    <source>
        <dbReference type="ARBA" id="ARBA00023136"/>
    </source>
</evidence>
<dbReference type="FunCoup" id="K0KNA4">
    <property type="interactions" value="46"/>
</dbReference>
<protein>
    <recommendedName>
        <fullName evidence="2">Conserved oligomeric Golgi complex subunit 5</fullName>
    </recommendedName>
</protein>
<dbReference type="GO" id="GO:0017119">
    <property type="term" value="C:Golgi transport complex"/>
    <property type="evidence" value="ECO:0007669"/>
    <property type="project" value="InterPro"/>
</dbReference>
<name>K0KNA4_WICCF</name>